<protein>
    <submittedName>
        <fullName evidence="1">Uncharacterized protein</fullName>
    </submittedName>
</protein>
<dbReference type="RefSeq" id="WP_202234453.1">
    <property type="nucleotide sequence ID" value="NZ_AP018365.1"/>
</dbReference>
<reference evidence="1 2" key="2">
    <citation type="journal article" date="2011" name="J. Antibiot.">
        <title>Furaquinocins I and J: novel polyketide isoprenoid hybrid compounds from Streptomyces reveromyceticus SN-593.</title>
        <authorList>
            <person name="Panthee S."/>
            <person name="Takahashi S."/>
            <person name="Takagi H."/>
            <person name="Nogawa T."/>
            <person name="Oowada E."/>
            <person name="Uramoto M."/>
            <person name="Osada H."/>
        </authorList>
    </citation>
    <scope>NUCLEOTIDE SEQUENCE [LARGE SCALE GENOMIC DNA]</scope>
    <source>
        <strain evidence="1 2">SN-593</strain>
    </source>
</reference>
<dbReference type="EMBL" id="AP018365">
    <property type="protein sequence ID" value="BBA98292.1"/>
    <property type="molecule type" value="Genomic_DNA"/>
</dbReference>
<evidence type="ECO:0000313" key="2">
    <source>
        <dbReference type="Proteomes" id="UP000595703"/>
    </source>
</evidence>
<reference evidence="1 2" key="3">
    <citation type="journal article" date="2011" name="Nat. Chem. Biol.">
        <title>Reveromycin A biosynthesis uses RevG and RevJ for stereospecific spiroacetal formation.</title>
        <authorList>
            <person name="Takahashi S."/>
            <person name="Toyoda A."/>
            <person name="Sekiyama Y."/>
            <person name="Takagi H."/>
            <person name="Nogawa T."/>
            <person name="Uramoto M."/>
            <person name="Suzuki R."/>
            <person name="Koshino H."/>
            <person name="Kumano T."/>
            <person name="Panthee S."/>
            <person name="Dairi T."/>
            <person name="Ishikawa J."/>
            <person name="Ikeda H."/>
            <person name="Sakaki Y."/>
            <person name="Osada H."/>
        </authorList>
    </citation>
    <scope>NUCLEOTIDE SEQUENCE [LARGE SCALE GENOMIC DNA]</scope>
    <source>
        <strain evidence="1 2">SN-593</strain>
    </source>
</reference>
<keyword evidence="2" id="KW-1185">Reference proteome</keyword>
<reference evidence="1 2" key="4">
    <citation type="journal article" date="2020" name="Sci. Rep.">
        <title>beta-carboline chemical signals induce reveromycin production through a LuxR family regulator in Streptomyces sp. SN-593.</title>
        <authorList>
            <person name="Panthee S."/>
            <person name="Kito N."/>
            <person name="Hayashi T."/>
            <person name="Shimizu T."/>
            <person name="Ishikawa J."/>
            <person name="Hamamoto H."/>
            <person name="Osada H."/>
            <person name="Takahashi S."/>
        </authorList>
    </citation>
    <scope>NUCLEOTIDE SEQUENCE [LARGE SCALE GENOMIC DNA]</scope>
    <source>
        <strain evidence="1 2">SN-593</strain>
    </source>
</reference>
<dbReference type="AlphaFoldDB" id="A0A7U3VP26"/>
<dbReference type="Proteomes" id="UP000595703">
    <property type="component" value="Chromosome"/>
</dbReference>
<sequence>MPTDRKDTEPMPAPDPDAIFQAVALGVTGNHQDGLNLIQPFVDAGPASTFALLCALAETASHEARDSHAPGTSFGIVVEDPAGPADITVLPPAVQFGAQFITAWANRDRPMARALFWALAEPSDLNGTDALADGITAVYGMAVAVAERVVIEQRRKREEPGLR</sequence>
<proteinExistence type="predicted"/>
<evidence type="ECO:0000313" key="1">
    <source>
        <dbReference type="EMBL" id="BBA98292.1"/>
    </source>
</evidence>
<name>A0A7U3VP26_9ACTN</name>
<dbReference type="KEGG" id="arev:RVR_4425"/>
<reference evidence="1 2" key="1">
    <citation type="journal article" date="2010" name="J. Bacteriol.">
        <title>Biochemical characterization of a novel indole prenyltransferase from Streptomyces sp. SN-593.</title>
        <authorList>
            <person name="Takahashi S."/>
            <person name="Takagi H."/>
            <person name="Toyoda A."/>
            <person name="Uramoto M."/>
            <person name="Nogawa T."/>
            <person name="Ueki M."/>
            <person name="Sakaki Y."/>
            <person name="Osada H."/>
        </authorList>
    </citation>
    <scope>NUCLEOTIDE SEQUENCE [LARGE SCALE GENOMIC DNA]</scope>
    <source>
        <strain evidence="1 2">SN-593</strain>
    </source>
</reference>
<accession>A0A7U3VP26</accession>
<gene>
    <name evidence="1" type="ORF">RVR_4425</name>
</gene>
<organism evidence="1 2">
    <name type="scientific">Actinacidiphila reveromycinica</name>
    <dbReference type="NCBI Taxonomy" id="659352"/>
    <lineage>
        <taxon>Bacteria</taxon>
        <taxon>Bacillati</taxon>
        <taxon>Actinomycetota</taxon>
        <taxon>Actinomycetes</taxon>
        <taxon>Kitasatosporales</taxon>
        <taxon>Streptomycetaceae</taxon>
        <taxon>Actinacidiphila</taxon>
    </lineage>
</organism>